<dbReference type="GO" id="GO:0016020">
    <property type="term" value="C:membrane"/>
    <property type="evidence" value="ECO:0007669"/>
    <property type="project" value="InterPro"/>
</dbReference>
<sequence length="231" mass="25384">MCRFCICCKTCCSNRYYFPPFEFKDPASGKHVGFDVELWAAIAREAGLDYELQPMAFKGIVPGLQSAQIDAGIAGMSITDKRKKVIDFSDGYYDSGLLLLVPKGSSIKGLADLVDKKVATKTGTTSVDFLKKHSAKTKLVLFPNDNAMFMELMTGGVDAVMFDRPVIESFASKRGQGQVTIVDTLYAGQPYGIGFPKGSQLVEKVNIALRTLKDSGEYTKIYQKWFGVAPR</sequence>
<dbReference type="PANTHER" id="PTHR35936:SF38">
    <property type="entry name" value="GLUTAMINE-BINDING PERIPLASMIC PROTEIN"/>
    <property type="match status" value="1"/>
</dbReference>
<organism evidence="4 5">
    <name type="scientific">Desulfotalea psychrophila (strain LSv54 / DSM 12343)</name>
    <dbReference type="NCBI Taxonomy" id="177439"/>
    <lineage>
        <taxon>Bacteria</taxon>
        <taxon>Pseudomonadati</taxon>
        <taxon>Thermodesulfobacteriota</taxon>
        <taxon>Desulfobulbia</taxon>
        <taxon>Desulfobulbales</taxon>
        <taxon>Desulfocapsaceae</taxon>
        <taxon>Desulfotalea</taxon>
    </lineage>
</organism>
<dbReference type="SMART" id="SM00079">
    <property type="entry name" value="PBPe"/>
    <property type="match status" value="1"/>
</dbReference>
<dbReference type="AlphaFoldDB" id="Q6ALR4"/>
<evidence type="ECO:0000259" key="3">
    <source>
        <dbReference type="SMART" id="SM00079"/>
    </source>
</evidence>
<dbReference type="GO" id="GO:0015276">
    <property type="term" value="F:ligand-gated monoatomic ion channel activity"/>
    <property type="evidence" value="ECO:0007669"/>
    <property type="project" value="InterPro"/>
</dbReference>
<dbReference type="eggNOG" id="COG0834">
    <property type="taxonomic scope" value="Bacteria"/>
</dbReference>
<dbReference type="STRING" id="177439.DP1982"/>
<dbReference type="InterPro" id="IPR001320">
    <property type="entry name" value="Iontro_rcpt_C"/>
</dbReference>
<dbReference type="KEGG" id="dps:DP1982"/>
<dbReference type="InterPro" id="IPR001638">
    <property type="entry name" value="Solute-binding_3/MltF_N"/>
</dbReference>
<dbReference type="SUPFAM" id="SSF53850">
    <property type="entry name" value="Periplasmic binding protein-like II"/>
    <property type="match status" value="1"/>
</dbReference>
<dbReference type="Gene3D" id="3.40.190.10">
    <property type="entry name" value="Periplasmic binding protein-like II"/>
    <property type="match status" value="2"/>
</dbReference>
<dbReference type="HOGENOM" id="CLU_019602_18_2_7"/>
<dbReference type="EMBL" id="CR522870">
    <property type="protein sequence ID" value="CAG36711.1"/>
    <property type="molecule type" value="Genomic_DNA"/>
</dbReference>
<keyword evidence="5" id="KW-1185">Reference proteome</keyword>
<evidence type="ECO:0000313" key="5">
    <source>
        <dbReference type="Proteomes" id="UP000000602"/>
    </source>
</evidence>
<dbReference type="Pfam" id="PF00497">
    <property type="entry name" value="SBP_bac_3"/>
    <property type="match status" value="1"/>
</dbReference>
<evidence type="ECO:0000259" key="2">
    <source>
        <dbReference type="SMART" id="SM00062"/>
    </source>
</evidence>
<evidence type="ECO:0000256" key="1">
    <source>
        <dbReference type="ARBA" id="ARBA00022729"/>
    </source>
</evidence>
<reference evidence="5" key="1">
    <citation type="journal article" date="2004" name="Environ. Microbiol.">
        <title>The genome of Desulfotalea psychrophila, a sulfate-reducing bacterium from permanently cold Arctic sediments.</title>
        <authorList>
            <person name="Rabus R."/>
            <person name="Ruepp A."/>
            <person name="Frickey T."/>
            <person name="Rattei T."/>
            <person name="Fartmann B."/>
            <person name="Stark M."/>
            <person name="Bauer M."/>
            <person name="Zibat A."/>
            <person name="Lombardot T."/>
            <person name="Becker I."/>
            <person name="Amann J."/>
            <person name="Gellner K."/>
            <person name="Teeling H."/>
            <person name="Leuschner W.D."/>
            <person name="Gloeckner F.-O."/>
            <person name="Lupas A.N."/>
            <person name="Amann R."/>
            <person name="Klenk H.-P."/>
        </authorList>
    </citation>
    <scope>NUCLEOTIDE SEQUENCE [LARGE SCALE GENOMIC DNA]</scope>
    <source>
        <strain evidence="5">DSM 12343 / LSv54</strain>
    </source>
</reference>
<accession>Q6ALR4</accession>
<proteinExistence type="predicted"/>
<feature type="domain" description="Ionotropic glutamate receptor C-terminal" evidence="3">
    <location>
        <begin position="9"/>
        <end position="228"/>
    </location>
</feature>
<evidence type="ECO:0000313" key="4">
    <source>
        <dbReference type="EMBL" id="CAG36711.1"/>
    </source>
</evidence>
<dbReference type="Proteomes" id="UP000000602">
    <property type="component" value="Chromosome"/>
</dbReference>
<keyword evidence="1" id="KW-0732">Signal</keyword>
<gene>
    <name evidence="4" type="ordered locus">DP1982</name>
</gene>
<dbReference type="PANTHER" id="PTHR35936">
    <property type="entry name" value="MEMBRANE-BOUND LYTIC MUREIN TRANSGLYCOSYLASE F"/>
    <property type="match status" value="1"/>
</dbReference>
<name>Q6ALR4_DESPS</name>
<feature type="domain" description="Solute-binding protein family 3/N-terminal" evidence="2">
    <location>
        <begin position="10"/>
        <end position="229"/>
    </location>
</feature>
<protein>
    <submittedName>
        <fullName evidence="4">Probable glutamine ABC-transporter, periplasmic substrate-binding protein (GlnH)</fullName>
    </submittedName>
</protein>
<dbReference type="SMART" id="SM00062">
    <property type="entry name" value="PBPb"/>
    <property type="match status" value="1"/>
</dbReference>